<accession>A0A1Q8YIE1</accession>
<dbReference type="STRING" id="81479.RA876_18040"/>
<dbReference type="Pfam" id="PF13711">
    <property type="entry name" value="DUF4160"/>
    <property type="match status" value="1"/>
</dbReference>
<proteinExistence type="predicted"/>
<protein>
    <recommendedName>
        <fullName evidence="3">DUF4160 domain-containing protein</fullName>
    </recommendedName>
</protein>
<evidence type="ECO:0000313" key="2">
    <source>
        <dbReference type="Proteomes" id="UP000185911"/>
    </source>
</evidence>
<gene>
    <name evidence="1" type="ORF">BLL52_0819</name>
</gene>
<comment type="caution">
    <text evidence="1">The sequence shown here is derived from an EMBL/GenBank/DDBJ whole genome shotgun (WGS) entry which is preliminary data.</text>
</comment>
<dbReference type="AlphaFoldDB" id="A0A1Q8YIE1"/>
<evidence type="ECO:0000313" key="1">
    <source>
        <dbReference type="EMBL" id="OLP07723.1"/>
    </source>
</evidence>
<dbReference type="EMBL" id="MSYM01000007">
    <property type="protein sequence ID" value="OLP07723.1"/>
    <property type="molecule type" value="Genomic_DNA"/>
</dbReference>
<sequence length="67" mass="7474">MTIRVNVPDHRPPHVHVVMADRRDALVDLATLAVTSRTLRASDIAAALIWIEANRAQCVQVFKECNP</sequence>
<reference evidence="1 2" key="1">
    <citation type="submission" date="2017-01" db="EMBL/GenBank/DDBJ databases">
        <title>Genome sequence of Rhodoferax antarcticus ANT.BR, a psychrophilic purple nonsulfur bacterium from an Antarctic microbial mat.</title>
        <authorList>
            <person name="Baker J."/>
            <person name="Riester C."/>
            <person name="Skinner B."/>
            <person name="Newell A."/>
            <person name="Swingley W."/>
            <person name="Madigan M."/>
            <person name="Jung D."/>
            <person name="Asao M."/>
            <person name="Chen M."/>
            <person name="Loughlin P."/>
            <person name="Pan H."/>
            <person name="Lin S."/>
            <person name="Li N."/>
            <person name="Shaw J."/>
            <person name="Prado M."/>
            <person name="Sherman C."/>
            <person name="Li X."/>
            <person name="Tang J."/>
            <person name="Blankenship R."/>
            <person name="Zhao T."/>
            <person name="Touchman J."/>
            <person name="Sattley M."/>
        </authorList>
    </citation>
    <scope>NUCLEOTIDE SEQUENCE [LARGE SCALE GENOMIC DNA]</scope>
    <source>
        <strain evidence="1 2">ANT.BR</strain>
    </source>
</reference>
<evidence type="ECO:0008006" key="3">
    <source>
        <dbReference type="Google" id="ProtNLM"/>
    </source>
</evidence>
<name>A0A1Q8YIE1_9BURK</name>
<keyword evidence="2" id="KW-1185">Reference proteome</keyword>
<dbReference type="InterPro" id="IPR025427">
    <property type="entry name" value="DUF4160"/>
</dbReference>
<organism evidence="1 2">
    <name type="scientific">Rhodoferax antarcticus ANT.BR</name>
    <dbReference type="NCBI Taxonomy" id="1111071"/>
    <lineage>
        <taxon>Bacteria</taxon>
        <taxon>Pseudomonadati</taxon>
        <taxon>Pseudomonadota</taxon>
        <taxon>Betaproteobacteria</taxon>
        <taxon>Burkholderiales</taxon>
        <taxon>Comamonadaceae</taxon>
        <taxon>Rhodoferax</taxon>
    </lineage>
</organism>
<dbReference type="Proteomes" id="UP000185911">
    <property type="component" value="Unassembled WGS sequence"/>
</dbReference>